<evidence type="ECO:0000313" key="2">
    <source>
        <dbReference type="Proteomes" id="UP001162483"/>
    </source>
</evidence>
<reference evidence="1" key="1">
    <citation type="submission" date="2023-05" db="EMBL/GenBank/DDBJ databases">
        <authorList>
            <person name="Stuckert A."/>
        </authorList>
    </citation>
    <scope>NUCLEOTIDE SEQUENCE</scope>
</reference>
<comment type="caution">
    <text evidence="1">The sequence shown here is derived from an EMBL/GenBank/DDBJ whole genome shotgun (WGS) entry which is preliminary data.</text>
</comment>
<name>A0ABN9AEZ1_9NEOB</name>
<protein>
    <submittedName>
        <fullName evidence="1">Uncharacterized protein</fullName>
    </submittedName>
</protein>
<organism evidence="1 2">
    <name type="scientific">Staurois parvus</name>
    <dbReference type="NCBI Taxonomy" id="386267"/>
    <lineage>
        <taxon>Eukaryota</taxon>
        <taxon>Metazoa</taxon>
        <taxon>Chordata</taxon>
        <taxon>Craniata</taxon>
        <taxon>Vertebrata</taxon>
        <taxon>Euteleostomi</taxon>
        <taxon>Amphibia</taxon>
        <taxon>Batrachia</taxon>
        <taxon>Anura</taxon>
        <taxon>Neobatrachia</taxon>
        <taxon>Ranoidea</taxon>
        <taxon>Ranidae</taxon>
        <taxon>Staurois</taxon>
    </lineage>
</organism>
<keyword evidence="2" id="KW-1185">Reference proteome</keyword>
<accession>A0ABN9AEZ1</accession>
<proteinExistence type="predicted"/>
<dbReference type="EMBL" id="CATNWA010000213">
    <property type="protein sequence ID" value="CAI9534556.1"/>
    <property type="molecule type" value="Genomic_DNA"/>
</dbReference>
<evidence type="ECO:0000313" key="1">
    <source>
        <dbReference type="EMBL" id="CAI9534556.1"/>
    </source>
</evidence>
<sequence>MQPGKYHSPGNRQTQTEKSLAIDLAVGDFCALCALTLLCHFTWPTNSWLSCCCSQLLLLCYNTTNS</sequence>
<gene>
    <name evidence="1" type="ORF">SPARVUS_LOCUS655921</name>
</gene>
<dbReference type="Proteomes" id="UP001162483">
    <property type="component" value="Unassembled WGS sequence"/>
</dbReference>